<dbReference type="CDD" id="cd00082">
    <property type="entry name" value="HisKA"/>
    <property type="match status" value="1"/>
</dbReference>
<sequence length="958" mass="108208">MQPPAQSEQHSPLDLELLEIDTHPIFVVRIAESALPFEFVYCNEAFHREQLREPILANTKESLLFRSWAQAWSSERKSQHTFIDRMWSSSFNGTPGRLKMIRATALISEGEEQRDQHELLNAPETLALPLAVNITAVRKSSRESPGDVARKEMPALQRSLPRTNLDARWEGLQTMMEMSDVGVFEYNTEGKLLHANDAWYRLSSHPRDLPAHVQFSFMDLVYPSDQALVLTMWNTLSRGTPVTFEMRWKSSDGSNQAGQWVLSACVPIFDDDGKLISIAGNTIDINAQKKSQEVAQAQVEALEQARLSELKFANFAQLSPTAIYIFVPETGMQYVNDQFFELTGRSRAAIEQFEWTSLVAAEDAERVEEEWKALLKGKKTDGVQFRLKKTWINQDGHRSNIWVQSTSSPQLDKDGQVISIMGTLFDISQFKWAESVQLRRVEEALEAKRQQENFIDMTSHELRNPLSAVLQCAESVIANLEHLTWQLSTNSPAKEDFEKVREELDASIDALHTIVSCSMHQKRVIDDVLTLSKLDSKLIVITPIKVQPEAIVLDALKMFEVECRKMEIQLDFAQDDTFAGFEWVMLDPSRLLQVLINLITNAIKFTKDRPERRISVKLGGSWERPPQMWQAVSFKTEEKSQDDILDKPDWGHGKKAYIWIQVTDTGCGMTEAEQKRLFSRFTQATPKTHVRYGGSGLGLFISKALTNLQGGLIGVSSQVKKGSTFTFFVSTRLVDPPDAAASGRQATMRPSSRRTISSEDAMKAVKLHVLIVEDNLVNQKVLKKQLQKLGWKVSVAGDGTEAIEWLKRSMYWQGPRDKGSSLEQESHGDFEYCQEPLDLILMDIEMPQMDGLTCTRLIRGYEDEGLIRRPTFPPLQRASTLNCPSSTSDTLDSTEGSQRQKMRLPILAVSANARMEQIKQALAAGMDDAISKPFRIPELWPKIRGVIPRLAGTSSGIQ</sequence>
<gene>
    <name evidence="7" type="ORF">FB567DRAFT_214123</name>
</gene>
<dbReference type="Pfam" id="PF26131">
    <property type="entry name" value="PAS-like"/>
    <property type="match status" value="1"/>
</dbReference>
<dbReference type="InterPro" id="IPR003661">
    <property type="entry name" value="HisK_dim/P_dom"/>
</dbReference>
<proteinExistence type="predicted"/>
<dbReference type="InterPro" id="IPR005467">
    <property type="entry name" value="His_kinase_dom"/>
</dbReference>
<dbReference type="InterPro" id="IPR011006">
    <property type="entry name" value="CheY-like_superfamily"/>
</dbReference>
<dbReference type="InterPro" id="IPR035965">
    <property type="entry name" value="PAS-like_dom_sf"/>
</dbReference>
<keyword evidence="1 2" id="KW-0597">Phosphoprotein</keyword>
<dbReference type="InterPro" id="IPR013655">
    <property type="entry name" value="PAS_fold_3"/>
</dbReference>
<dbReference type="AlphaFoldDB" id="A0A8K0QU79"/>
<dbReference type="Pfam" id="PF02518">
    <property type="entry name" value="HATPase_c"/>
    <property type="match status" value="1"/>
</dbReference>
<dbReference type="Gene3D" id="3.30.565.10">
    <property type="entry name" value="Histidine kinase-like ATPase, C-terminal domain"/>
    <property type="match status" value="1"/>
</dbReference>
<evidence type="ECO:0000256" key="3">
    <source>
        <dbReference type="SAM" id="MobiDB-lite"/>
    </source>
</evidence>
<keyword evidence="8" id="KW-1185">Reference proteome</keyword>
<dbReference type="InterPro" id="IPR058846">
    <property type="entry name" value="PAS-like"/>
</dbReference>
<comment type="caution">
    <text evidence="7">The sequence shown here is derived from an EMBL/GenBank/DDBJ whole genome shotgun (WGS) entry which is preliminary data.</text>
</comment>
<dbReference type="Gene3D" id="3.30.450.20">
    <property type="entry name" value="PAS domain"/>
    <property type="match status" value="2"/>
</dbReference>
<dbReference type="InterPro" id="IPR001610">
    <property type="entry name" value="PAC"/>
</dbReference>
<dbReference type="PANTHER" id="PTHR43719:SF30">
    <property type="entry name" value="TWO-COMPONENT SYSTEM RESPONSE REGULATOR"/>
    <property type="match status" value="1"/>
</dbReference>
<dbReference type="SUPFAM" id="SSF52172">
    <property type="entry name" value="CheY-like"/>
    <property type="match status" value="1"/>
</dbReference>
<accession>A0A8K0QU79</accession>
<feature type="domain" description="PAC" evidence="6">
    <location>
        <begin position="381"/>
        <end position="439"/>
    </location>
</feature>
<dbReference type="SMART" id="SM00091">
    <property type="entry name" value="PAS"/>
    <property type="match status" value="2"/>
</dbReference>
<dbReference type="CDD" id="cd00130">
    <property type="entry name" value="PAS"/>
    <property type="match status" value="2"/>
</dbReference>
<dbReference type="InterPro" id="IPR050956">
    <property type="entry name" value="2C_system_His_kinase"/>
</dbReference>
<dbReference type="Gene3D" id="3.40.50.2300">
    <property type="match status" value="1"/>
</dbReference>
<evidence type="ECO:0000256" key="1">
    <source>
        <dbReference type="ARBA" id="ARBA00022553"/>
    </source>
</evidence>
<evidence type="ECO:0000256" key="2">
    <source>
        <dbReference type="PROSITE-ProRule" id="PRU00169"/>
    </source>
</evidence>
<dbReference type="NCBIfam" id="TIGR00229">
    <property type="entry name" value="sensory_box"/>
    <property type="match status" value="1"/>
</dbReference>
<feature type="region of interest" description="Disordered" evidence="3">
    <location>
        <begin position="879"/>
        <end position="899"/>
    </location>
</feature>
<dbReference type="SMART" id="SM00388">
    <property type="entry name" value="HisKA"/>
    <property type="match status" value="1"/>
</dbReference>
<dbReference type="InterPro" id="IPR000700">
    <property type="entry name" value="PAS-assoc_C"/>
</dbReference>
<dbReference type="PROSITE" id="PS50113">
    <property type="entry name" value="PAC"/>
    <property type="match status" value="2"/>
</dbReference>
<evidence type="ECO:0000313" key="8">
    <source>
        <dbReference type="Proteomes" id="UP000813461"/>
    </source>
</evidence>
<dbReference type="PRINTS" id="PR00344">
    <property type="entry name" value="BCTRLSENSOR"/>
</dbReference>
<dbReference type="InterPro" id="IPR004358">
    <property type="entry name" value="Sig_transdc_His_kin-like_C"/>
</dbReference>
<dbReference type="InterPro" id="IPR001789">
    <property type="entry name" value="Sig_transdc_resp-reg_receiver"/>
</dbReference>
<dbReference type="SMART" id="SM00387">
    <property type="entry name" value="HATPase_c"/>
    <property type="match status" value="1"/>
</dbReference>
<dbReference type="SUPFAM" id="SSF55874">
    <property type="entry name" value="ATPase domain of HSP90 chaperone/DNA topoisomerase II/histidine kinase"/>
    <property type="match status" value="1"/>
</dbReference>
<dbReference type="GO" id="GO:0000155">
    <property type="term" value="F:phosphorelay sensor kinase activity"/>
    <property type="evidence" value="ECO:0007669"/>
    <property type="project" value="InterPro"/>
</dbReference>
<dbReference type="InterPro" id="IPR003594">
    <property type="entry name" value="HATPase_dom"/>
</dbReference>
<dbReference type="SMART" id="SM00086">
    <property type="entry name" value="PAC"/>
    <property type="match status" value="2"/>
</dbReference>
<name>A0A8K0QU79_9PLEO</name>
<organism evidence="7 8">
    <name type="scientific">Paraphoma chrysanthemicola</name>
    <dbReference type="NCBI Taxonomy" id="798071"/>
    <lineage>
        <taxon>Eukaryota</taxon>
        <taxon>Fungi</taxon>
        <taxon>Dikarya</taxon>
        <taxon>Ascomycota</taxon>
        <taxon>Pezizomycotina</taxon>
        <taxon>Dothideomycetes</taxon>
        <taxon>Pleosporomycetidae</taxon>
        <taxon>Pleosporales</taxon>
        <taxon>Pleosporineae</taxon>
        <taxon>Phaeosphaeriaceae</taxon>
        <taxon>Paraphoma</taxon>
    </lineage>
</organism>
<evidence type="ECO:0000259" key="5">
    <source>
        <dbReference type="PROSITE" id="PS50110"/>
    </source>
</evidence>
<feature type="domain" description="Response regulatory" evidence="5">
    <location>
        <begin position="768"/>
        <end position="947"/>
    </location>
</feature>
<feature type="domain" description="PAC" evidence="6">
    <location>
        <begin position="242"/>
        <end position="297"/>
    </location>
</feature>
<dbReference type="Gene3D" id="1.10.287.130">
    <property type="match status" value="1"/>
</dbReference>
<dbReference type="Pfam" id="PF13426">
    <property type="entry name" value="PAS_9"/>
    <property type="match status" value="1"/>
</dbReference>
<protein>
    <submittedName>
        <fullName evidence="7">Uncharacterized protein</fullName>
    </submittedName>
</protein>
<dbReference type="SUPFAM" id="SSF55785">
    <property type="entry name" value="PYP-like sensor domain (PAS domain)"/>
    <property type="match status" value="2"/>
</dbReference>
<dbReference type="InterPro" id="IPR000014">
    <property type="entry name" value="PAS"/>
</dbReference>
<reference evidence="7" key="1">
    <citation type="journal article" date="2021" name="Nat. Commun.">
        <title>Genetic determinants of endophytism in the Arabidopsis root mycobiome.</title>
        <authorList>
            <person name="Mesny F."/>
            <person name="Miyauchi S."/>
            <person name="Thiergart T."/>
            <person name="Pickel B."/>
            <person name="Atanasova L."/>
            <person name="Karlsson M."/>
            <person name="Huettel B."/>
            <person name="Barry K.W."/>
            <person name="Haridas S."/>
            <person name="Chen C."/>
            <person name="Bauer D."/>
            <person name="Andreopoulos W."/>
            <person name="Pangilinan J."/>
            <person name="LaButti K."/>
            <person name="Riley R."/>
            <person name="Lipzen A."/>
            <person name="Clum A."/>
            <person name="Drula E."/>
            <person name="Henrissat B."/>
            <person name="Kohler A."/>
            <person name="Grigoriev I.V."/>
            <person name="Martin F.M."/>
            <person name="Hacquard S."/>
        </authorList>
    </citation>
    <scope>NUCLEOTIDE SEQUENCE</scope>
    <source>
        <strain evidence="7">MPI-SDFR-AT-0120</strain>
    </source>
</reference>
<feature type="modified residue" description="4-aspartylphosphate" evidence="2">
    <location>
        <position position="843"/>
    </location>
</feature>
<dbReference type="SUPFAM" id="SSF47384">
    <property type="entry name" value="Homodimeric domain of signal transducing histidine kinase"/>
    <property type="match status" value="1"/>
</dbReference>
<feature type="domain" description="Histidine kinase" evidence="4">
    <location>
        <begin position="457"/>
        <end position="733"/>
    </location>
</feature>
<dbReference type="InterPro" id="IPR036890">
    <property type="entry name" value="HATPase_C_sf"/>
</dbReference>
<dbReference type="Proteomes" id="UP000813461">
    <property type="component" value="Unassembled WGS sequence"/>
</dbReference>
<dbReference type="PROSITE" id="PS50110">
    <property type="entry name" value="RESPONSE_REGULATORY"/>
    <property type="match status" value="1"/>
</dbReference>
<dbReference type="SMART" id="SM00448">
    <property type="entry name" value="REC"/>
    <property type="match status" value="1"/>
</dbReference>
<dbReference type="CDD" id="cd17546">
    <property type="entry name" value="REC_hyHK_CKI1_RcsC-like"/>
    <property type="match status" value="1"/>
</dbReference>
<dbReference type="Pfam" id="PF08447">
    <property type="entry name" value="PAS_3"/>
    <property type="match status" value="1"/>
</dbReference>
<evidence type="ECO:0000313" key="7">
    <source>
        <dbReference type="EMBL" id="KAH7071058.1"/>
    </source>
</evidence>
<dbReference type="InterPro" id="IPR036097">
    <property type="entry name" value="HisK_dim/P_sf"/>
</dbReference>
<evidence type="ECO:0000259" key="4">
    <source>
        <dbReference type="PROSITE" id="PS50109"/>
    </source>
</evidence>
<dbReference type="OrthoDB" id="303614at2759"/>
<dbReference type="PANTHER" id="PTHR43719">
    <property type="entry name" value="TWO-COMPONENT HISTIDINE KINASE"/>
    <property type="match status" value="1"/>
</dbReference>
<dbReference type="Pfam" id="PF00512">
    <property type="entry name" value="HisKA"/>
    <property type="match status" value="1"/>
</dbReference>
<evidence type="ECO:0000259" key="6">
    <source>
        <dbReference type="PROSITE" id="PS50113"/>
    </source>
</evidence>
<dbReference type="EMBL" id="JAGMVJ010000025">
    <property type="protein sequence ID" value="KAH7071058.1"/>
    <property type="molecule type" value="Genomic_DNA"/>
</dbReference>
<dbReference type="PROSITE" id="PS50109">
    <property type="entry name" value="HIS_KIN"/>
    <property type="match status" value="1"/>
</dbReference>